<dbReference type="PROSITE" id="PS01350">
    <property type="entry name" value="ISPF"/>
    <property type="match status" value="1"/>
</dbReference>
<evidence type="ECO:0000313" key="11">
    <source>
        <dbReference type="Proteomes" id="UP000051269"/>
    </source>
</evidence>
<feature type="binding site" evidence="7">
    <location>
        <begin position="9"/>
        <end position="11"/>
    </location>
    <ligand>
        <name>4-CDP-2-C-methyl-D-erythritol 2-phosphate</name>
        <dbReference type="ChEBI" id="CHEBI:57919"/>
    </ligand>
</feature>
<dbReference type="InterPro" id="IPR003526">
    <property type="entry name" value="MECDP_synthase"/>
</dbReference>
<protein>
    <recommendedName>
        <fullName evidence="3 7">2-C-methyl-D-erythritol 2,4-cyclodiphosphate synthase</fullName>
        <shortName evidence="7">MECDP-synthase</shortName>
        <shortName evidence="7">MECPP-synthase</shortName>
        <shortName evidence="7">MECPS</shortName>
        <ecNumber evidence="3 7">4.6.1.12</ecNumber>
    </recommendedName>
</protein>
<feature type="binding site" evidence="7">
    <location>
        <position position="143"/>
    </location>
    <ligand>
        <name>4-CDP-2-C-methyl-D-erythritol 2-phosphate</name>
        <dbReference type="ChEBI" id="CHEBI:57919"/>
    </ligand>
</feature>
<dbReference type="PANTHER" id="PTHR43181:SF1">
    <property type="entry name" value="2-C-METHYL-D-ERYTHRITOL 2,4-CYCLODIPHOSPHATE SYNTHASE, CHLOROPLASTIC"/>
    <property type="match status" value="1"/>
</dbReference>
<accession>A0A0R2RIA1</accession>
<dbReference type="NCBIfam" id="TIGR00151">
    <property type="entry name" value="ispF"/>
    <property type="match status" value="1"/>
</dbReference>
<feature type="binding site" evidence="7">
    <location>
        <begin position="35"/>
        <end position="36"/>
    </location>
    <ligand>
        <name>4-CDP-2-C-methyl-D-erythritol 2-phosphate</name>
        <dbReference type="ChEBI" id="CHEBI:57919"/>
    </ligand>
</feature>
<evidence type="ECO:0000256" key="3">
    <source>
        <dbReference type="ARBA" id="ARBA00012579"/>
    </source>
</evidence>
<name>A0A0R2RIA1_9BACT</name>
<feature type="site" description="Transition state stabilizer" evidence="7">
    <location>
        <position position="35"/>
    </location>
</feature>
<dbReference type="PANTHER" id="PTHR43181">
    <property type="entry name" value="2-C-METHYL-D-ERYTHRITOL 2,4-CYCLODIPHOSPHATE SYNTHASE, CHLOROPLASTIC"/>
    <property type="match status" value="1"/>
</dbReference>
<keyword evidence="4 7" id="KW-0479">Metal-binding</keyword>
<comment type="pathway">
    <text evidence="2 7">Isoprenoid biosynthesis; isopentenyl diphosphate biosynthesis via DXP pathway; isopentenyl diphosphate from 1-deoxy-D-xylulose 5-phosphate: step 4/6.</text>
</comment>
<evidence type="ECO:0000256" key="2">
    <source>
        <dbReference type="ARBA" id="ARBA00004709"/>
    </source>
</evidence>
<gene>
    <name evidence="7" type="primary">ispF</name>
    <name evidence="10" type="ORF">ABR82_01940</name>
</gene>
<dbReference type="Proteomes" id="UP000051269">
    <property type="component" value="Unassembled WGS sequence"/>
</dbReference>
<dbReference type="GO" id="GO:0019288">
    <property type="term" value="P:isopentenyl diphosphate biosynthetic process, methylerythritol 4-phosphate pathway"/>
    <property type="evidence" value="ECO:0007669"/>
    <property type="project" value="UniProtKB-UniRule"/>
</dbReference>
<evidence type="ECO:0000256" key="4">
    <source>
        <dbReference type="ARBA" id="ARBA00022723"/>
    </source>
</evidence>
<evidence type="ECO:0000313" key="10">
    <source>
        <dbReference type="EMBL" id="KRO62286.1"/>
    </source>
</evidence>
<sequence>MLRVGFGYDVHPLVTGRPLVLGGVTIPYERGLEGHSDADVLLHALTDAVLGALGAGDIGAHFPNTDPKWKNVASTLFLAESARIAKEKKATILNVDATLLAEAPKLLPHFPAMCQKIAAALGIPVARVNMKATTNEKLGFIGRGDGIAALAVAALDIPE</sequence>
<feature type="binding site" evidence="7">
    <location>
        <begin position="133"/>
        <end position="136"/>
    </location>
    <ligand>
        <name>4-CDP-2-C-methyl-D-erythritol 2-phosphate</name>
        <dbReference type="ChEBI" id="CHEBI:57919"/>
    </ligand>
</feature>
<feature type="site" description="Transition state stabilizer" evidence="7">
    <location>
        <position position="134"/>
    </location>
</feature>
<keyword evidence="5 7" id="KW-0414">Isoprene biosynthesis</keyword>
<feature type="binding site" evidence="7">
    <location>
        <begin position="62"/>
        <end position="66"/>
    </location>
    <ligand>
        <name>4-CDP-2-C-methyl-D-erythritol 2-phosphate</name>
        <dbReference type="ChEBI" id="CHEBI:57919"/>
    </ligand>
</feature>
<evidence type="ECO:0000256" key="8">
    <source>
        <dbReference type="RuleBase" id="RU004395"/>
    </source>
</evidence>
<feature type="binding site" evidence="7">
    <location>
        <position position="11"/>
    </location>
    <ligand>
        <name>a divalent metal cation</name>
        <dbReference type="ChEBI" id="CHEBI:60240"/>
    </ligand>
</feature>
<dbReference type="CDD" id="cd00554">
    <property type="entry name" value="MECDP_synthase"/>
    <property type="match status" value="1"/>
</dbReference>
<dbReference type="EMBL" id="LIBO01000102">
    <property type="protein sequence ID" value="KRO62286.1"/>
    <property type="molecule type" value="Genomic_DNA"/>
</dbReference>
<feature type="binding site" evidence="7">
    <location>
        <position position="140"/>
    </location>
    <ligand>
        <name>4-CDP-2-C-methyl-D-erythritol 2-phosphate</name>
        <dbReference type="ChEBI" id="CHEBI:57919"/>
    </ligand>
</feature>
<dbReference type="InterPro" id="IPR036571">
    <property type="entry name" value="MECDP_synthase_sf"/>
</dbReference>
<dbReference type="SUPFAM" id="SSF69765">
    <property type="entry name" value="IpsF-like"/>
    <property type="match status" value="1"/>
</dbReference>
<comment type="cofactor">
    <cofactor evidence="7">
        <name>a divalent metal cation</name>
        <dbReference type="ChEBI" id="CHEBI:60240"/>
    </cofactor>
    <text evidence="7">Binds 1 divalent metal cation per subunit.</text>
</comment>
<proteinExistence type="inferred from homology"/>
<reference evidence="10 11" key="1">
    <citation type="submission" date="2015-10" db="EMBL/GenBank/DDBJ databases">
        <title>Metagenome-Assembled Genomes uncover a global brackish microbiome.</title>
        <authorList>
            <person name="Hugerth L.W."/>
            <person name="Larsson J."/>
            <person name="Alneberg J."/>
            <person name="Lindh M.V."/>
            <person name="Legrand C."/>
            <person name="Pinhassi J."/>
            <person name="Andersson A.F."/>
        </authorList>
    </citation>
    <scope>NUCLEOTIDE SEQUENCE [LARGE SCALE GENOMIC DNA]</scope>
    <source>
        <strain evidence="10">BACL18 MAG-120507-bin52</strain>
    </source>
</reference>
<comment type="caution">
    <text evidence="7">Lacks conserved residue(s) required for the propagation of feature annotation.</text>
</comment>
<dbReference type="InterPro" id="IPR020555">
    <property type="entry name" value="MECDP_synthase_CS"/>
</dbReference>
<dbReference type="Pfam" id="PF02542">
    <property type="entry name" value="YgbB"/>
    <property type="match status" value="1"/>
</dbReference>
<keyword evidence="6 7" id="KW-0456">Lyase</keyword>
<dbReference type="GO" id="GO:0008685">
    <property type="term" value="F:2-C-methyl-D-erythritol 2,4-cyclodiphosphate synthase activity"/>
    <property type="evidence" value="ECO:0007669"/>
    <property type="project" value="UniProtKB-UniRule"/>
</dbReference>
<dbReference type="HAMAP" id="MF_00107">
    <property type="entry name" value="IspF"/>
    <property type="match status" value="1"/>
</dbReference>
<evidence type="ECO:0000259" key="9">
    <source>
        <dbReference type="Pfam" id="PF02542"/>
    </source>
</evidence>
<dbReference type="GO" id="GO:0016114">
    <property type="term" value="P:terpenoid biosynthetic process"/>
    <property type="evidence" value="ECO:0007669"/>
    <property type="project" value="InterPro"/>
</dbReference>
<comment type="catalytic activity">
    <reaction evidence="1 7 8">
        <text>4-CDP-2-C-methyl-D-erythritol 2-phosphate = 2-C-methyl-D-erythritol 2,4-cyclic diphosphate + CMP</text>
        <dbReference type="Rhea" id="RHEA:23864"/>
        <dbReference type="ChEBI" id="CHEBI:57919"/>
        <dbReference type="ChEBI" id="CHEBI:58483"/>
        <dbReference type="ChEBI" id="CHEBI:60377"/>
        <dbReference type="EC" id="4.6.1.12"/>
    </reaction>
</comment>
<feature type="binding site" evidence="7">
    <location>
        <position position="43"/>
    </location>
    <ligand>
        <name>a divalent metal cation</name>
        <dbReference type="ChEBI" id="CHEBI:60240"/>
    </ligand>
</feature>
<feature type="binding site" evidence="7">
    <location>
        <begin position="57"/>
        <end position="59"/>
    </location>
    <ligand>
        <name>4-CDP-2-C-methyl-D-erythritol 2-phosphate</name>
        <dbReference type="ChEBI" id="CHEBI:57919"/>
    </ligand>
</feature>
<organism evidence="10 11">
    <name type="scientific">Verrucomicrobia subdivision 6 bacterium BACL9 MAG-120507-bin52</name>
    <dbReference type="NCBI Taxonomy" id="1655590"/>
    <lineage>
        <taxon>Bacteria</taxon>
        <taxon>Pseudomonadati</taxon>
        <taxon>Verrucomicrobiota</taxon>
        <taxon>Verrucomicrobiia</taxon>
        <taxon>Verrucomicrobiales</taxon>
        <taxon>Verrucomicrobia subdivision 6</taxon>
    </lineage>
</organism>
<comment type="subunit">
    <text evidence="7">Homotrimer.</text>
</comment>
<evidence type="ECO:0000256" key="6">
    <source>
        <dbReference type="ARBA" id="ARBA00023239"/>
    </source>
</evidence>
<evidence type="ECO:0000256" key="7">
    <source>
        <dbReference type="HAMAP-Rule" id="MF_00107"/>
    </source>
</evidence>
<comment type="caution">
    <text evidence="10">The sequence shown here is derived from an EMBL/GenBank/DDBJ whole genome shotgun (WGS) entry which is preliminary data.</text>
</comment>
<dbReference type="UniPathway" id="UPA00056">
    <property type="reaction ID" value="UER00095"/>
</dbReference>
<dbReference type="EC" id="4.6.1.12" evidence="3 7"/>
<feature type="domain" description="2-C-methyl-D-erythritol 2,4-cyclodiphosphate synthase" evidence="9">
    <location>
        <begin position="2"/>
        <end position="155"/>
    </location>
</feature>
<comment type="function">
    <text evidence="7">Involved in the biosynthesis of isopentenyl diphosphate (IPP) and dimethylallyl diphosphate (DMAPP), two major building blocks of isoprenoid compounds. Catalyzes the conversion of 4-diphosphocytidyl-2-C-methyl-D-erythritol 2-phosphate (CDP-ME2P) to 2-C-methyl-D-erythritol 2,4-cyclodiphosphate (ME-CPP) with a corresponding release of cytidine 5-monophosphate (CMP).</text>
</comment>
<evidence type="ECO:0000256" key="1">
    <source>
        <dbReference type="ARBA" id="ARBA00000200"/>
    </source>
</evidence>
<feature type="binding site" evidence="7">
    <location>
        <position position="9"/>
    </location>
    <ligand>
        <name>a divalent metal cation</name>
        <dbReference type="ChEBI" id="CHEBI:60240"/>
    </ligand>
</feature>
<dbReference type="AlphaFoldDB" id="A0A0R2RIA1"/>
<comment type="similarity">
    <text evidence="7 8">Belongs to the IspF family.</text>
</comment>
<dbReference type="Gene3D" id="3.30.1330.50">
    <property type="entry name" value="2-C-methyl-D-erythritol 2,4-cyclodiphosphate synthase"/>
    <property type="match status" value="1"/>
</dbReference>
<dbReference type="GO" id="GO:0046872">
    <property type="term" value="F:metal ion binding"/>
    <property type="evidence" value="ECO:0007669"/>
    <property type="project" value="UniProtKB-KW"/>
</dbReference>
<evidence type="ECO:0000256" key="5">
    <source>
        <dbReference type="ARBA" id="ARBA00023229"/>
    </source>
</evidence>